<evidence type="ECO:0000313" key="1">
    <source>
        <dbReference type="EMBL" id="PJB99387.1"/>
    </source>
</evidence>
<gene>
    <name evidence="1" type="ORF">CO077_02080</name>
</gene>
<protein>
    <submittedName>
        <fullName evidence="1">Uncharacterized protein</fullName>
    </submittedName>
</protein>
<reference evidence="2" key="1">
    <citation type="submission" date="2017-09" db="EMBL/GenBank/DDBJ databases">
        <title>Depth-based differentiation of microbial function through sediment-hosted aquifers and enrichment of novel symbionts in the deep terrestrial subsurface.</title>
        <authorList>
            <person name="Probst A.J."/>
            <person name="Ladd B."/>
            <person name="Jarett J.K."/>
            <person name="Geller-Mcgrath D.E."/>
            <person name="Sieber C.M.K."/>
            <person name="Emerson J.B."/>
            <person name="Anantharaman K."/>
            <person name="Thomas B.C."/>
            <person name="Malmstrom R."/>
            <person name="Stieglmeier M."/>
            <person name="Klingl A."/>
            <person name="Woyke T."/>
            <person name="Ryan C.M."/>
            <person name="Banfield J.F."/>
        </authorList>
    </citation>
    <scope>NUCLEOTIDE SEQUENCE [LARGE SCALE GENOMIC DNA]</scope>
</reference>
<dbReference type="AlphaFoldDB" id="A0A2M8DMS9"/>
<accession>A0A2M8DMS9</accession>
<evidence type="ECO:0000313" key="2">
    <source>
        <dbReference type="Proteomes" id="UP000228875"/>
    </source>
</evidence>
<dbReference type="EMBL" id="PFTB01000048">
    <property type="protein sequence ID" value="PJB99387.1"/>
    <property type="molecule type" value="Genomic_DNA"/>
</dbReference>
<dbReference type="Proteomes" id="UP000228875">
    <property type="component" value="Unassembled WGS sequence"/>
</dbReference>
<proteinExistence type="predicted"/>
<sequence>ISTGCHLHFGVQGTKNPFAQ</sequence>
<organism evidence="1 2">
    <name type="scientific">Candidatus Nealsonbacteria bacterium CG_4_9_14_0_8_um_filter_35_12</name>
    <dbReference type="NCBI Taxonomy" id="1974692"/>
    <lineage>
        <taxon>Bacteria</taxon>
        <taxon>Candidatus Nealsoniibacteriota</taxon>
    </lineage>
</organism>
<feature type="non-terminal residue" evidence="1">
    <location>
        <position position="1"/>
    </location>
</feature>
<name>A0A2M8DMS9_9BACT</name>
<comment type="caution">
    <text evidence="1">The sequence shown here is derived from an EMBL/GenBank/DDBJ whole genome shotgun (WGS) entry which is preliminary data.</text>
</comment>